<dbReference type="InterPro" id="IPR008334">
    <property type="entry name" value="5'-Nucleotdase_C"/>
</dbReference>
<feature type="domain" description="SLH" evidence="3">
    <location>
        <begin position="674"/>
        <end position="737"/>
    </location>
</feature>
<evidence type="ECO:0000313" key="5">
    <source>
        <dbReference type="Proteomes" id="UP000465601"/>
    </source>
</evidence>
<dbReference type="GO" id="GO:0046872">
    <property type="term" value="F:metal ion binding"/>
    <property type="evidence" value="ECO:0007669"/>
    <property type="project" value="InterPro"/>
</dbReference>
<dbReference type="GO" id="GO:0030288">
    <property type="term" value="C:outer membrane-bounded periplasmic space"/>
    <property type="evidence" value="ECO:0007669"/>
    <property type="project" value="TreeGrafter"/>
</dbReference>
<comment type="caution">
    <text evidence="4">The sequence shown here is derived from an EMBL/GenBank/DDBJ whole genome shotgun (WGS) entry which is preliminary data.</text>
</comment>
<dbReference type="Gene3D" id="3.60.21.10">
    <property type="match status" value="2"/>
</dbReference>
<dbReference type="PANTHER" id="PTHR11575">
    <property type="entry name" value="5'-NUCLEOTIDASE-RELATED"/>
    <property type="match status" value="1"/>
</dbReference>
<keyword evidence="2" id="KW-0677">Repeat</keyword>
<evidence type="ECO:0000313" key="4">
    <source>
        <dbReference type="EMBL" id="KAB3529166.1"/>
    </source>
</evidence>
<dbReference type="Gene3D" id="3.90.780.10">
    <property type="entry name" value="5'-Nucleotidase, C-terminal domain"/>
    <property type="match status" value="2"/>
</dbReference>
<proteinExistence type="predicted"/>
<dbReference type="AlphaFoldDB" id="A0A833HN24"/>
<dbReference type="InterPro" id="IPR036907">
    <property type="entry name" value="5'-Nucleotdase_C_sf"/>
</dbReference>
<dbReference type="Pfam" id="PF00395">
    <property type="entry name" value="SLH"/>
    <property type="match status" value="2"/>
</dbReference>
<reference evidence="4 5" key="1">
    <citation type="submission" date="2019-10" db="EMBL/GenBank/DDBJ databases">
        <title>Alkaliphilus serpentinus sp. nov. and Alkaliphilus pronyensis sp. nov., two novel anaerobic alkaliphilic species isolated from the serpentinized-hosted hydrothermal field of the Prony Bay (New Caledonia).</title>
        <authorList>
            <person name="Postec A."/>
        </authorList>
    </citation>
    <scope>NUCLEOTIDE SEQUENCE [LARGE SCALE GENOMIC DNA]</scope>
    <source>
        <strain evidence="4 5">LacT</strain>
    </source>
</reference>
<dbReference type="Pfam" id="PF00149">
    <property type="entry name" value="Metallophos"/>
    <property type="match status" value="2"/>
</dbReference>
<evidence type="ECO:0000256" key="1">
    <source>
        <dbReference type="ARBA" id="ARBA00022729"/>
    </source>
</evidence>
<dbReference type="Proteomes" id="UP000465601">
    <property type="component" value="Unassembled WGS sequence"/>
</dbReference>
<accession>A0A833HN24</accession>
<dbReference type="PRINTS" id="PR01607">
    <property type="entry name" value="APYRASEFAMLY"/>
</dbReference>
<keyword evidence="5" id="KW-1185">Reference proteome</keyword>
<dbReference type="PANTHER" id="PTHR11575:SF24">
    <property type="entry name" value="5'-NUCLEOTIDASE"/>
    <property type="match status" value="1"/>
</dbReference>
<feature type="domain" description="SLH" evidence="3">
    <location>
        <begin position="610"/>
        <end position="673"/>
    </location>
</feature>
<evidence type="ECO:0000256" key="2">
    <source>
        <dbReference type="ARBA" id="ARBA00022737"/>
    </source>
</evidence>
<dbReference type="InterPro" id="IPR006146">
    <property type="entry name" value="5'-Nucleotdase_CS"/>
</dbReference>
<dbReference type="OrthoDB" id="9800780at2"/>
<dbReference type="CDD" id="cd00845">
    <property type="entry name" value="MPP_UshA_N_like"/>
    <property type="match status" value="1"/>
</dbReference>
<dbReference type="Pfam" id="PF02872">
    <property type="entry name" value="5_nucleotid_C"/>
    <property type="match status" value="2"/>
</dbReference>
<dbReference type="PROSITE" id="PS00785">
    <property type="entry name" value="5_NUCLEOTIDASE_1"/>
    <property type="match status" value="1"/>
</dbReference>
<dbReference type="InterPro" id="IPR029052">
    <property type="entry name" value="Metallo-depent_PP-like"/>
</dbReference>
<gene>
    <name evidence="4" type="ORF">F8153_10030</name>
</gene>
<dbReference type="EMBL" id="WBZB01000036">
    <property type="protein sequence ID" value="KAB3529166.1"/>
    <property type="molecule type" value="Genomic_DNA"/>
</dbReference>
<dbReference type="GO" id="GO:0009166">
    <property type="term" value="P:nucleotide catabolic process"/>
    <property type="evidence" value="ECO:0007669"/>
    <property type="project" value="InterPro"/>
</dbReference>
<dbReference type="InterPro" id="IPR004843">
    <property type="entry name" value="Calcineurin-like_PHP"/>
</dbReference>
<dbReference type="SUPFAM" id="SSF55816">
    <property type="entry name" value="5'-nucleotidase (syn. UDP-sugar hydrolase), C-terminal domain"/>
    <property type="match status" value="2"/>
</dbReference>
<sequence length="1199" mass="131864">MLKSIKKVSSLLLITALVIGLFMPIDVSFAAETKTITLLGTSDIHGSLYNWSYEDNKERPDYGALVKLATIAKQVREENPNTILIDNGDTIQGSLLTDDLYNTVLIDEPHPMIKAMNLMNYDAMTLGNHEFNFGLDLIKKVEAEANFPILSANTYDAADDSHFVKPYTIKEVDGIKVGIIGLTTPNIPVWDGPKVTSLKFTAMHEEAEKLYKELTEEHSVDIVIASAHAGLEGRYDNEGSKASLIAENVPGLAALFVGHDHETKNLEVNGVPVVAPLNAAREIARVDITLEKQGDKWVVIDRAATIIVSKDFAVDEEMATALQSEQQRTIDFVSNPVTTATESFVPEMEVKSPYLPAAQLMDTAVIDLINNVQLEYTGADIAAAALFSFESNIEAGPVSYADIFGIYKYPNTLYAVEVTGKELKDYMEWSASYYNTYQPGDVTISFNPSIRGYNYDMFAGVDYKVDISKEPGERIVDLTFKGEPVTDDQTFKLAINNYRYSGLKKSGIISNEAYLVSDPKSLRSFILDYISLDDTLEPQVDNNWEIIGAPLTHWAKNHAVNLINNNVFEIPPHERSWNASSINLEKEATRGEFVKALVKALGADLPTIENIEEYRFTDVDANLAPYVEAAYILNITNGISEDTFGTNEKITREQAYVFLIRALNLADSYDAAGVEKFEDANSISDWAKEFISAAIELGLAGGYPDGTFKPAAVIKWGEMAKILNGYLIDIDRISIVHTNDMHGRINYNEDKGEMGLGKIATIVDDVKSKNANTLVLDMGDTFHGTNYVTFNEGMAAVEAMNAIGYQAMVPGNHDFNYGQDVLLELAGKTRFPIITSNVLKENGENFLKPYTIVESMGKKIALVGVTATDTVVKTHPNNVIGLSFEDELATSSKYVEELEGKVDHIILMSHAGNTTDERIATEVEGIDVILGGHSHSTYEKPEKIGNSYVTQAYEYGKAVGVTNILYYNGKFIGVNGHLIRDNSSIEPKAEIVAIVDKYKAEVEVALQEEIAEVSVELDGARENVRVKETNLGNLIADAMRDVVDADIAFTNGGGIRASIDVGMITLEEVMTVLPFSNTVVKMELTGEQIKKSLEHAVRNYPEQNGGFLHVSGMTFKFDPSKEVGERVVEVFIGGEALDLEKIYTVATNDFVAVGGDGYEWLKKGKILTNTGELLSTTLINYLQTGVEIPTVEGRITVVE</sequence>
<dbReference type="RefSeq" id="WP_151866222.1">
    <property type="nucleotide sequence ID" value="NZ_WBZB01000036.1"/>
</dbReference>
<dbReference type="PROSITE" id="PS51272">
    <property type="entry name" value="SLH"/>
    <property type="match status" value="2"/>
</dbReference>
<dbReference type="PROSITE" id="PS00786">
    <property type="entry name" value="5_NUCLEOTIDASE_2"/>
    <property type="match status" value="1"/>
</dbReference>
<dbReference type="GO" id="GO:0000166">
    <property type="term" value="F:nucleotide binding"/>
    <property type="evidence" value="ECO:0007669"/>
    <property type="project" value="InterPro"/>
</dbReference>
<name>A0A833HN24_9FIRM</name>
<dbReference type="GO" id="GO:0016788">
    <property type="term" value="F:hydrolase activity, acting on ester bonds"/>
    <property type="evidence" value="ECO:0007669"/>
    <property type="project" value="InterPro"/>
</dbReference>
<dbReference type="InterPro" id="IPR001119">
    <property type="entry name" value="SLH_dom"/>
</dbReference>
<protein>
    <recommendedName>
        <fullName evidence="3">SLH domain-containing protein</fullName>
    </recommendedName>
</protein>
<organism evidence="4 5">
    <name type="scientific">Alkaliphilus serpentinus</name>
    <dbReference type="NCBI Taxonomy" id="1482731"/>
    <lineage>
        <taxon>Bacteria</taxon>
        <taxon>Bacillati</taxon>
        <taxon>Bacillota</taxon>
        <taxon>Clostridia</taxon>
        <taxon>Peptostreptococcales</taxon>
        <taxon>Natronincolaceae</taxon>
        <taxon>Alkaliphilus</taxon>
    </lineage>
</organism>
<dbReference type="SUPFAM" id="SSF56300">
    <property type="entry name" value="Metallo-dependent phosphatases"/>
    <property type="match status" value="2"/>
</dbReference>
<keyword evidence="1" id="KW-0732">Signal</keyword>
<evidence type="ECO:0000259" key="3">
    <source>
        <dbReference type="PROSITE" id="PS51272"/>
    </source>
</evidence>
<dbReference type="InterPro" id="IPR006179">
    <property type="entry name" value="5_nucleotidase/apyrase"/>
</dbReference>